<dbReference type="GeneID" id="87824370"/>
<protein>
    <submittedName>
        <fullName evidence="1">Uncharacterized protein</fullName>
    </submittedName>
</protein>
<evidence type="ECO:0000313" key="2">
    <source>
        <dbReference type="Proteomes" id="UP001302602"/>
    </source>
</evidence>
<reference evidence="1" key="2">
    <citation type="submission" date="2023-05" db="EMBL/GenBank/DDBJ databases">
        <authorList>
            <consortium name="Lawrence Berkeley National Laboratory"/>
            <person name="Steindorff A."/>
            <person name="Hensen N."/>
            <person name="Bonometti L."/>
            <person name="Westerberg I."/>
            <person name="Brannstrom I.O."/>
            <person name="Guillou S."/>
            <person name="Cros-Aarteil S."/>
            <person name="Calhoun S."/>
            <person name="Haridas S."/>
            <person name="Kuo A."/>
            <person name="Mondo S."/>
            <person name="Pangilinan J."/>
            <person name="Riley R."/>
            <person name="Labutti K."/>
            <person name="Andreopoulos B."/>
            <person name="Lipzen A."/>
            <person name="Chen C."/>
            <person name="Yanf M."/>
            <person name="Daum C."/>
            <person name="Ng V."/>
            <person name="Clum A."/>
            <person name="Ohm R."/>
            <person name="Martin F."/>
            <person name="Silar P."/>
            <person name="Natvig D."/>
            <person name="Lalanne C."/>
            <person name="Gautier V."/>
            <person name="Ament-Velasquez S.L."/>
            <person name="Kruys A."/>
            <person name="Hutchinson M.I."/>
            <person name="Powell A.J."/>
            <person name="Barry K."/>
            <person name="Miller A.N."/>
            <person name="Grigoriev I.V."/>
            <person name="Debuchy R."/>
            <person name="Gladieux P."/>
            <person name="Thoren M.H."/>
            <person name="Johannesson H."/>
        </authorList>
    </citation>
    <scope>NUCLEOTIDE SEQUENCE</scope>
    <source>
        <strain evidence="1">CBS 731.68</strain>
    </source>
</reference>
<dbReference type="Proteomes" id="UP001302602">
    <property type="component" value="Unassembled WGS sequence"/>
</dbReference>
<comment type="caution">
    <text evidence="1">The sequence shown here is derived from an EMBL/GenBank/DDBJ whole genome shotgun (WGS) entry which is preliminary data.</text>
</comment>
<gene>
    <name evidence="1" type="ORF">N657DRAFT_484724</name>
</gene>
<accession>A0AAN6U051</accession>
<proteinExistence type="predicted"/>
<organism evidence="1 2">
    <name type="scientific">Parathielavia appendiculata</name>
    <dbReference type="NCBI Taxonomy" id="2587402"/>
    <lineage>
        <taxon>Eukaryota</taxon>
        <taxon>Fungi</taxon>
        <taxon>Dikarya</taxon>
        <taxon>Ascomycota</taxon>
        <taxon>Pezizomycotina</taxon>
        <taxon>Sordariomycetes</taxon>
        <taxon>Sordariomycetidae</taxon>
        <taxon>Sordariales</taxon>
        <taxon>Chaetomiaceae</taxon>
        <taxon>Parathielavia</taxon>
    </lineage>
</organism>
<dbReference type="EMBL" id="MU853230">
    <property type="protein sequence ID" value="KAK4122926.1"/>
    <property type="molecule type" value="Genomic_DNA"/>
</dbReference>
<keyword evidence="2" id="KW-1185">Reference proteome</keyword>
<evidence type="ECO:0000313" key="1">
    <source>
        <dbReference type="EMBL" id="KAK4122926.1"/>
    </source>
</evidence>
<sequence>MHAGTLTNHRGLAHEPLHCGCENFRLTTGERRGDTIHLSRDFCHFSFCRVGGMKFRVHGRSKCSLATKVGFGLCCDVGGDTSHRGVVSWKKIASSTDGCSVCALVGVAQLTGYRHAVSGHRNGAKISPLPIIRRIPEPDPRQPRIPGEVQ</sequence>
<dbReference type="RefSeq" id="XP_062646697.1">
    <property type="nucleotide sequence ID" value="XM_062787600.1"/>
</dbReference>
<reference evidence="1" key="1">
    <citation type="journal article" date="2023" name="Mol. Phylogenet. Evol.">
        <title>Genome-scale phylogeny and comparative genomics of the fungal order Sordariales.</title>
        <authorList>
            <person name="Hensen N."/>
            <person name="Bonometti L."/>
            <person name="Westerberg I."/>
            <person name="Brannstrom I.O."/>
            <person name="Guillou S."/>
            <person name="Cros-Aarteil S."/>
            <person name="Calhoun S."/>
            <person name="Haridas S."/>
            <person name="Kuo A."/>
            <person name="Mondo S."/>
            <person name="Pangilinan J."/>
            <person name="Riley R."/>
            <person name="LaButti K."/>
            <person name="Andreopoulos B."/>
            <person name="Lipzen A."/>
            <person name="Chen C."/>
            <person name="Yan M."/>
            <person name="Daum C."/>
            <person name="Ng V."/>
            <person name="Clum A."/>
            <person name="Steindorff A."/>
            <person name="Ohm R.A."/>
            <person name="Martin F."/>
            <person name="Silar P."/>
            <person name="Natvig D.O."/>
            <person name="Lalanne C."/>
            <person name="Gautier V."/>
            <person name="Ament-Velasquez S.L."/>
            <person name="Kruys A."/>
            <person name="Hutchinson M.I."/>
            <person name="Powell A.J."/>
            <person name="Barry K."/>
            <person name="Miller A.N."/>
            <person name="Grigoriev I.V."/>
            <person name="Debuchy R."/>
            <person name="Gladieux P."/>
            <person name="Hiltunen Thoren M."/>
            <person name="Johannesson H."/>
        </authorList>
    </citation>
    <scope>NUCLEOTIDE SEQUENCE</scope>
    <source>
        <strain evidence="1">CBS 731.68</strain>
    </source>
</reference>
<name>A0AAN6U051_9PEZI</name>
<dbReference type="AlphaFoldDB" id="A0AAN6U051"/>